<feature type="domain" description="Exonuclease" evidence="4">
    <location>
        <begin position="1"/>
        <end position="54"/>
    </location>
</feature>
<evidence type="ECO:0000313" key="5">
    <source>
        <dbReference type="EMBL" id="EFJ28517.1"/>
    </source>
</evidence>
<dbReference type="Proteomes" id="UP000001514">
    <property type="component" value="Unassembled WGS sequence"/>
</dbReference>
<evidence type="ECO:0000256" key="3">
    <source>
        <dbReference type="ARBA" id="ARBA00022839"/>
    </source>
</evidence>
<dbReference type="Pfam" id="PF00929">
    <property type="entry name" value="RNase_T"/>
    <property type="match status" value="1"/>
</dbReference>
<name>D8RHF6_SELML</name>
<keyword evidence="1" id="KW-0540">Nuclease</keyword>
<gene>
    <name evidence="5" type="ORF">SELMODRAFT_411374</name>
</gene>
<dbReference type="PANTHER" id="PTHR30231:SF4">
    <property type="entry name" value="PROTEIN NEN2"/>
    <property type="match status" value="1"/>
</dbReference>
<dbReference type="InterPro" id="IPR012337">
    <property type="entry name" value="RNaseH-like_sf"/>
</dbReference>
<dbReference type="GO" id="GO:0003676">
    <property type="term" value="F:nucleic acid binding"/>
    <property type="evidence" value="ECO:0007669"/>
    <property type="project" value="InterPro"/>
</dbReference>
<keyword evidence="3" id="KW-0269">Exonuclease</keyword>
<reference evidence="5 6" key="1">
    <citation type="journal article" date="2011" name="Science">
        <title>The Selaginella genome identifies genetic changes associated with the evolution of vascular plants.</title>
        <authorList>
            <person name="Banks J.A."/>
            <person name="Nishiyama T."/>
            <person name="Hasebe M."/>
            <person name="Bowman J.L."/>
            <person name="Gribskov M."/>
            <person name="dePamphilis C."/>
            <person name="Albert V.A."/>
            <person name="Aono N."/>
            <person name="Aoyama T."/>
            <person name="Ambrose B.A."/>
            <person name="Ashton N.W."/>
            <person name="Axtell M.J."/>
            <person name="Barker E."/>
            <person name="Barker M.S."/>
            <person name="Bennetzen J.L."/>
            <person name="Bonawitz N.D."/>
            <person name="Chapple C."/>
            <person name="Cheng C."/>
            <person name="Correa L.G."/>
            <person name="Dacre M."/>
            <person name="DeBarry J."/>
            <person name="Dreyer I."/>
            <person name="Elias M."/>
            <person name="Engstrom E.M."/>
            <person name="Estelle M."/>
            <person name="Feng L."/>
            <person name="Finet C."/>
            <person name="Floyd S.K."/>
            <person name="Frommer W.B."/>
            <person name="Fujita T."/>
            <person name="Gramzow L."/>
            <person name="Gutensohn M."/>
            <person name="Harholt J."/>
            <person name="Hattori M."/>
            <person name="Heyl A."/>
            <person name="Hirai T."/>
            <person name="Hiwatashi Y."/>
            <person name="Ishikawa M."/>
            <person name="Iwata M."/>
            <person name="Karol K.G."/>
            <person name="Koehler B."/>
            <person name="Kolukisaoglu U."/>
            <person name="Kubo M."/>
            <person name="Kurata T."/>
            <person name="Lalonde S."/>
            <person name="Li K."/>
            <person name="Li Y."/>
            <person name="Litt A."/>
            <person name="Lyons E."/>
            <person name="Manning G."/>
            <person name="Maruyama T."/>
            <person name="Michael T.P."/>
            <person name="Mikami K."/>
            <person name="Miyazaki S."/>
            <person name="Morinaga S."/>
            <person name="Murata T."/>
            <person name="Mueller-Roeber B."/>
            <person name="Nelson D.R."/>
            <person name="Obara M."/>
            <person name="Oguri Y."/>
            <person name="Olmstead R.G."/>
            <person name="Onodera N."/>
            <person name="Petersen B.L."/>
            <person name="Pils B."/>
            <person name="Prigge M."/>
            <person name="Rensing S.A."/>
            <person name="Riano-Pachon D.M."/>
            <person name="Roberts A.W."/>
            <person name="Sato Y."/>
            <person name="Scheller H.V."/>
            <person name="Schulz B."/>
            <person name="Schulz C."/>
            <person name="Shakirov E.V."/>
            <person name="Shibagaki N."/>
            <person name="Shinohara N."/>
            <person name="Shippen D.E."/>
            <person name="Soerensen I."/>
            <person name="Sotooka R."/>
            <person name="Sugimoto N."/>
            <person name="Sugita M."/>
            <person name="Sumikawa N."/>
            <person name="Tanurdzic M."/>
            <person name="Theissen G."/>
            <person name="Ulvskov P."/>
            <person name="Wakazuki S."/>
            <person name="Weng J.K."/>
            <person name="Willats W.W."/>
            <person name="Wipf D."/>
            <person name="Wolf P.G."/>
            <person name="Yang L."/>
            <person name="Zimmer A.D."/>
            <person name="Zhu Q."/>
            <person name="Mitros T."/>
            <person name="Hellsten U."/>
            <person name="Loque D."/>
            <person name="Otillar R."/>
            <person name="Salamov A."/>
            <person name="Schmutz J."/>
            <person name="Shapiro H."/>
            <person name="Lindquist E."/>
            <person name="Lucas S."/>
            <person name="Rokhsar D."/>
            <person name="Grigoriev I.V."/>
        </authorList>
    </citation>
    <scope>NUCLEOTIDE SEQUENCE [LARGE SCALE GENOMIC DNA]</scope>
</reference>
<protein>
    <recommendedName>
        <fullName evidence="4">Exonuclease domain-containing protein</fullName>
    </recommendedName>
</protein>
<organism evidence="6">
    <name type="scientific">Selaginella moellendorffii</name>
    <name type="common">Spikemoss</name>
    <dbReference type="NCBI Taxonomy" id="88036"/>
    <lineage>
        <taxon>Eukaryota</taxon>
        <taxon>Viridiplantae</taxon>
        <taxon>Streptophyta</taxon>
        <taxon>Embryophyta</taxon>
        <taxon>Tracheophyta</taxon>
        <taxon>Lycopodiopsida</taxon>
        <taxon>Selaginellales</taxon>
        <taxon>Selaginellaceae</taxon>
        <taxon>Selaginella</taxon>
    </lineage>
</organism>
<dbReference type="eggNOG" id="ENOG502QPPQ">
    <property type="taxonomic scope" value="Eukaryota"/>
</dbReference>
<dbReference type="SUPFAM" id="SSF53098">
    <property type="entry name" value="Ribonuclease H-like"/>
    <property type="match status" value="1"/>
</dbReference>
<dbReference type="KEGG" id="smo:SELMODRAFT_411374"/>
<dbReference type="AlphaFoldDB" id="D8RHF6"/>
<dbReference type="EMBL" id="GL377579">
    <property type="protein sequence ID" value="EFJ28517.1"/>
    <property type="molecule type" value="Genomic_DNA"/>
</dbReference>
<dbReference type="FunCoup" id="D8RHF6">
    <property type="interactions" value="1214"/>
</dbReference>
<dbReference type="InterPro" id="IPR036397">
    <property type="entry name" value="RNaseH_sf"/>
</dbReference>
<dbReference type="Gramene" id="EFJ28517">
    <property type="protein sequence ID" value="EFJ28517"/>
    <property type="gene ID" value="SELMODRAFT_411374"/>
</dbReference>
<keyword evidence="6" id="KW-1185">Reference proteome</keyword>
<evidence type="ECO:0000256" key="2">
    <source>
        <dbReference type="ARBA" id="ARBA00022801"/>
    </source>
</evidence>
<evidence type="ECO:0000259" key="4">
    <source>
        <dbReference type="Pfam" id="PF00929"/>
    </source>
</evidence>
<accession>D8RHF6</accession>
<dbReference type="InterPro" id="IPR013520">
    <property type="entry name" value="Ribonucl_H"/>
</dbReference>
<dbReference type="GO" id="GO:0008408">
    <property type="term" value="F:3'-5' exonuclease activity"/>
    <property type="evidence" value="ECO:0000318"/>
    <property type="project" value="GO_Central"/>
</dbReference>
<dbReference type="Gene3D" id="3.30.420.10">
    <property type="entry name" value="Ribonuclease H-like superfamily/Ribonuclease H"/>
    <property type="match status" value="1"/>
</dbReference>
<keyword evidence="2" id="KW-0378">Hydrolase</keyword>
<dbReference type="HOGENOM" id="CLU_030072_0_0_1"/>
<dbReference type="PANTHER" id="PTHR30231">
    <property type="entry name" value="DNA POLYMERASE III SUBUNIT EPSILON"/>
    <property type="match status" value="1"/>
</dbReference>
<evidence type="ECO:0000313" key="6">
    <source>
        <dbReference type="Proteomes" id="UP000001514"/>
    </source>
</evidence>
<dbReference type="InParanoid" id="D8RHF6"/>
<proteinExistence type="predicted"/>
<sequence>MPEAAGFIDTLPLLQRTFGQRARNLKLSTLAAYFSLGKQEHRSLPDVRMNIKVLKRCATVLLLESNFPHLFQSSPQAPQKRRRSSYGGGDDFRLVTLSLEEAMLQLEGGECEAIDPKMQNEEQEVKRKLKFETGEDHNRFLQPHEVLLDSVGAVYDGGPSVIPFHGSNRLCVQADNSKVKFSVSDRYAFSETGMPTFKIVIIPSAELLAIVKHCEAAVKNKCALFGINAKWQPALFVTKDGHEAIRIRIGTNGEGSSATYTTKLYRNLQEVSLGSVDPKSFREIVPADYIVDAAIQFDAYAFERGSAGLKLLAEKLNLH</sequence>
<dbReference type="OMA" id="DDARYGT"/>
<evidence type="ECO:0000256" key="1">
    <source>
        <dbReference type="ARBA" id="ARBA00022722"/>
    </source>
</evidence>